<organism evidence="4 5">
    <name type="scientific">Tritrichomonas musculus</name>
    <dbReference type="NCBI Taxonomy" id="1915356"/>
    <lineage>
        <taxon>Eukaryota</taxon>
        <taxon>Metamonada</taxon>
        <taxon>Parabasalia</taxon>
        <taxon>Tritrichomonadida</taxon>
        <taxon>Tritrichomonadidae</taxon>
        <taxon>Tritrichomonas</taxon>
    </lineage>
</organism>
<dbReference type="SUPFAM" id="SSF57850">
    <property type="entry name" value="RING/U-box"/>
    <property type="match status" value="1"/>
</dbReference>
<comment type="caution">
    <text evidence="4">The sequence shown here is derived from an EMBL/GenBank/DDBJ whole genome shotgun (WGS) entry which is preliminary data.</text>
</comment>
<keyword evidence="2" id="KW-0472">Membrane</keyword>
<feature type="transmembrane region" description="Helical" evidence="2">
    <location>
        <begin position="21"/>
        <end position="52"/>
    </location>
</feature>
<evidence type="ECO:0000256" key="2">
    <source>
        <dbReference type="SAM" id="Phobius"/>
    </source>
</evidence>
<protein>
    <recommendedName>
        <fullName evidence="3">RING-type domain-containing protein</fullName>
    </recommendedName>
</protein>
<keyword evidence="1" id="KW-0479">Metal-binding</keyword>
<name>A0ABR2IKA4_9EUKA</name>
<proteinExistence type="predicted"/>
<evidence type="ECO:0000259" key="3">
    <source>
        <dbReference type="PROSITE" id="PS50089"/>
    </source>
</evidence>
<feature type="domain" description="RING-type" evidence="3">
    <location>
        <begin position="228"/>
        <end position="266"/>
    </location>
</feature>
<evidence type="ECO:0000256" key="1">
    <source>
        <dbReference type="PROSITE-ProRule" id="PRU00175"/>
    </source>
</evidence>
<reference evidence="4 5" key="1">
    <citation type="submission" date="2024-04" db="EMBL/GenBank/DDBJ databases">
        <title>Tritrichomonas musculus Genome.</title>
        <authorList>
            <person name="Alves-Ferreira E."/>
            <person name="Grigg M."/>
            <person name="Lorenzi H."/>
            <person name="Galac M."/>
        </authorList>
    </citation>
    <scope>NUCLEOTIDE SEQUENCE [LARGE SCALE GENOMIC DNA]</scope>
    <source>
        <strain evidence="4 5">EAF2021</strain>
    </source>
</reference>
<sequence>MFLLPKKDDIWRPESKRSIGIHIFLSVIIVCKICVGRLPLILCAGLVFLLLWRRVDILSSQIKSISEGSIEYPSLIRIIDSLMILEQVSIGWSGYLLVTYMIEHHGSLSLIDCIALSFLFSQTLFLLLLLIQQTFVSFFFTTCVGHGFFLFSVLPRFFAGARTFLVSFIWFDSLTVFSEFHPILMQTSYIIFKSIFLLIWIIDFIKLLLSKDFPPEFGTRFEKKGFTCPVCLENVLFYITLPCGHHFCLNCFCKWGSIQLTCPVCRTEFSSWIHQVEFDQLIPISLVIF</sequence>
<dbReference type="InterPro" id="IPR013083">
    <property type="entry name" value="Znf_RING/FYVE/PHD"/>
</dbReference>
<dbReference type="Pfam" id="PF13920">
    <property type="entry name" value="zf-C3HC4_3"/>
    <property type="match status" value="1"/>
</dbReference>
<feature type="transmembrane region" description="Helical" evidence="2">
    <location>
        <begin position="137"/>
        <end position="157"/>
    </location>
</feature>
<keyword evidence="1" id="KW-0863">Zinc-finger</keyword>
<feature type="transmembrane region" description="Helical" evidence="2">
    <location>
        <begin position="190"/>
        <end position="209"/>
    </location>
</feature>
<evidence type="ECO:0000313" key="4">
    <source>
        <dbReference type="EMBL" id="KAK8863563.1"/>
    </source>
</evidence>
<dbReference type="SMART" id="SM00184">
    <property type="entry name" value="RING"/>
    <property type="match status" value="1"/>
</dbReference>
<feature type="transmembrane region" description="Helical" evidence="2">
    <location>
        <begin position="110"/>
        <end position="131"/>
    </location>
</feature>
<keyword evidence="2" id="KW-1133">Transmembrane helix</keyword>
<dbReference type="EMBL" id="JAPFFF010000017">
    <property type="protein sequence ID" value="KAK8863563.1"/>
    <property type="molecule type" value="Genomic_DNA"/>
</dbReference>
<dbReference type="PROSITE" id="PS50089">
    <property type="entry name" value="ZF_RING_2"/>
    <property type="match status" value="1"/>
</dbReference>
<gene>
    <name evidence="4" type="ORF">M9Y10_011249</name>
</gene>
<accession>A0ABR2IKA4</accession>
<dbReference type="InterPro" id="IPR001841">
    <property type="entry name" value="Znf_RING"/>
</dbReference>
<keyword evidence="1" id="KW-0862">Zinc</keyword>
<dbReference type="Proteomes" id="UP001470230">
    <property type="component" value="Unassembled WGS sequence"/>
</dbReference>
<keyword evidence="5" id="KW-1185">Reference proteome</keyword>
<dbReference type="Gene3D" id="3.30.40.10">
    <property type="entry name" value="Zinc/RING finger domain, C3HC4 (zinc finger)"/>
    <property type="match status" value="1"/>
</dbReference>
<keyword evidence="2" id="KW-0812">Transmembrane</keyword>
<evidence type="ECO:0000313" key="5">
    <source>
        <dbReference type="Proteomes" id="UP001470230"/>
    </source>
</evidence>